<accession>A0A1G9HT29</accession>
<keyword evidence="1" id="KW-0597">Phosphoprotein</keyword>
<evidence type="ECO:0000259" key="2">
    <source>
        <dbReference type="PROSITE" id="PS50110"/>
    </source>
</evidence>
<dbReference type="InterPro" id="IPR001789">
    <property type="entry name" value="Sig_transdc_resp-reg_receiver"/>
</dbReference>
<dbReference type="SUPFAM" id="SSF52172">
    <property type="entry name" value="CheY-like"/>
    <property type="match status" value="1"/>
</dbReference>
<name>A0A1G9HT29_9BACT</name>
<sequence length="133" mass="15003">MIRILVVEDELASRKFLSHMMESYGQCDSAINGIEAVTMFEESIIKGEKYDLICMDIMMPEMDGQEALKKIREIENKHSILPKDESRVIMTTALSDPKTVIEAYYKGGATHYLVKPITLEKLNSIMSEIGLGV</sequence>
<dbReference type="InterPro" id="IPR052048">
    <property type="entry name" value="ST_Response_Regulator"/>
</dbReference>
<feature type="modified residue" description="4-aspartylphosphate" evidence="1">
    <location>
        <position position="56"/>
    </location>
</feature>
<dbReference type="CDD" id="cd17546">
    <property type="entry name" value="REC_hyHK_CKI1_RcsC-like"/>
    <property type="match status" value="1"/>
</dbReference>
<dbReference type="GO" id="GO:0000160">
    <property type="term" value="P:phosphorelay signal transduction system"/>
    <property type="evidence" value="ECO:0007669"/>
    <property type="project" value="InterPro"/>
</dbReference>
<dbReference type="SMART" id="SM00448">
    <property type="entry name" value="REC"/>
    <property type="match status" value="1"/>
</dbReference>
<dbReference type="AlphaFoldDB" id="A0A1G9HT29"/>
<evidence type="ECO:0000313" key="3">
    <source>
        <dbReference type="EMBL" id="SDL16100.1"/>
    </source>
</evidence>
<dbReference type="PANTHER" id="PTHR43228:SF1">
    <property type="entry name" value="TWO-COMPONENT RESPONSE REGULATOR ARR22"/>
    <property type="match status" value="1"/>
</dbReference>
<dbReference type="STRING" id="246191.SAMN05660337_2300"/>
<dbReference type="Pfam" id="PF00072">
    <property type="entry name" value="Response_reg"/>
    <property type="match status" value="1"/>
</dbReference>
<dbReference type="InterPro" id="IPR011006">
    <property type="entry name" value="CheY-like_superfamily"/>
</dbReference>
<dbReference type="Gene3D" id="3.40.50.2300">
    <property type="match status" value="1"/>
</dbReference>
<gene>
    <name evidence="3" type="ORF">SAMN05660337_2300</name>
</gene>
<dbReference type="Proteomes" id="UP000199053">
    <property type="component" value="Unassembled WGS sequence"/>
</dbReference>
<evidence type="ECO:0000313" key="4">
    <source>
        <dbReference type="Proteomes" id="UP000199053"/>
    </source>
</evidence>
<organism evidence="3 4">
    <name type="scientific">Maridesulfovibrio ferrireducens</name>
    <dbReference type="NCBI Taxonomy" id="246191"/>
    <lineage>
        <taxon>Bacteria</taxon>
        <taxon>Pseudomonadati</taxon>
        <taxon>Thermodesulfobacteriota</taxon>
        <taxon>Desulfovibrionia</taxon>
        <taxon>Desulfovibrionales</taxon>
        <taxon>Desulfovibrionaceae</taxon>
        <taxon>Maridesulfovibrio</taxon>
    </lineage>
</organism>
<protein>
    <submittedName>
        <fullName evidence="3">Two-component system, chemotaxis family, response regulator CheY</fullName>
    </submittedName>
</protein>
<dbReference type="EMBL" id="FNGA01000003">
    <property type="protein sequence ID" value="SDL16100.1"/>
    <property type="molecule type" value="Genomic_DNA"/>
</dbReference>
<evidence type="ECO:0000256" key="1">
    <source>
        <dbReference type="PROSITE-ProRule" id="PRU00169"/>
    </source>
</evidence>
<dbReference type="PROSITE" id="PS50110">
    <property type="entry name" value="RESPONSE_REGULATORY"/>
    <property type="match status" value="1"/>
</dbReference>
<keyword evidence="4" id="KW-1185">Reference proteome</keyword>
<reference evidence="4" key="1">
    <citation type="submission" date="2016-10" db="EMBL/GenBank/DDBJ databases">
        <authorList>
            <person name="Varghese N."/>
            <person name="Submissions S."/>
        </authorList>
    </citation>
    <scope>NUCLEOTIDE SEQUENCE [LARGE SCALE GENOMIC DNA]</scope>
    <source>
        <strain evidence="4">DSM 16995</strain>
    </source>
</reference>
<proteinExistence type="predicted"/>
<dbReference type="PANTHER" id="PTHR43228">
    <property type="entry name" value="TWO-COMPONENT RESPONSE REGULATOR"/>
    <property type="match status" value="1"/>
</dbReference>
<feature type="domain" description="Response regulatory" evidence="2">
    <location>
        <begin position="3"/>
        <end position="130"/>
    </location>
</feature>